<dbReference type="GO" id="GO:0010041">
    <property type="term" value="P:response to iron(III) ion"/>
    <property type="evidence" value="ECO:0007669"/>
    <property type="project" value="TreeGrafter"/>
</dbReference>
<dbReference type="EMBL" id="MDSU01000018">
    <property type="protein sequence ID" value="OSS41192.1"/>
    <property type="molecule type" value="Genomic_DNA"/>
</dbReference>
<evidence type="ECO:0000259" key="9">
    <source>
        <dbReference type="Pfam" id="PF13231"/>
    </source>
</evidence>
<dbReference type="GO" id="GO:0009103">
    <property type="term" value="P:lipopolysaccharide biosynthetic process"/>
    <property type="evidence" value="ECO:0007669"/>
    <property type="project" value="UniProtKB-ARBA"/>
</dbReference>
<gene>
    <name evidence="10" type="ORF">DESAMIL20_745</name>
</gene>
<evidence type="ECO:0000256" key="3">
    <source>
        <dbReference type="ARBA" id="ARBA00022676"/>
    </source>
</evidence>
<dbReference type="AlphaFoldDB" id="A0A1X4XUJ0"/>
<feature type="transmembrane region" description="Helical" evidence="8">
    <location>
        <begin position="256"/>
        <end position="279"/>
    </location>
</feature>
<keyword evidence="4" id="KW-0808">Transferase</keyword>
<evidence type="ECO:0000256" key="6">
    <source>
        <dbReference type="ARBA" id="ARBA00022989"/>
    </source>
</evidence>
<evidence type="ECO:0000256" key="7">
    <source>
        <dbReference type="ARBA" id="ARBA00023136"/>
    </source>
</evidence>
<feature type="transmembrane region" description="Helical" evidence="8">
    <location>
        <begin position="291"/>
        <end position="309"/>
    </location>
</feature>
<evidence type="ECO:0000256" key="4">
    <source>
        <dbReference type="ARBA" id="ARBA00022679"/>
    </source>
</evidence>
<evidence type="ECO:0000256" key="1">
    <source>
        <dbReference type="ARBA" id="ARBA00004651"/>
    </source>
</evidence>
<keyword evidence="6 8" id="KW-1133">Transmembrane helix</keyword>
<dbReference type="Pfam" id="PF13231">
    <property type="entry name" value="PMT_2"/>
    <property type="match status" value="1"/>
</dbReference>
<dbReference type="RefSeq" id="WP_086033470.1">
    <property type="nucleotide sequence ID" value="NZ_MDSU01000018.1"/>
</dbReference>
<keyword evidence="3" id="KW-0328">Glycosyltransferase</keyword>
<dbReference type="OrthoDB" id="9815691at2"/>
<dbReference type="InterPro" id="IPR050297">
    <property type="entry name" value="LipidA_mod_glycosyltrf_83"/>
</dbReference>
<feature type="domain" description="Glycosyltransferase RgtA/B/C/D-like" evidence="9">
    <location>
        <begin position="65"/>
        <end position="216"/>
    </location>
</feature>
<keyword evidence="2" id="KW-1003">Cell membrane</keyword>
<comment type="caution">
    <text evidence="10">The sequence shown here is derived from an EMBL/GenBank/DDBJ whole genome shotgun (WGS) entry which is preliminary data.</text>
</comment>
<feature type="transmembrane region" description="Helical" evidence="8">
    <location>
        <begin position="315"/>
        <end position="332"/>
    </location>
</feature>
<keyword evidence="11" id="KW-1185">Reference proteome</keyword>
<name>A0A1X4XUJ0_9BACT</name>
<protein>
    <submittedName>
        <fullName evidence="10">Polymyxin resistance protein ArnT</fullName>
    </submittedName>
</protein>
<feature type="transmembrane region" description="Helical" evidence="8">
    <location>
        <begin position="166"/>
        <end position="193"/>
    </location>
</feature>
<dbReference type="InterPro" id="IPR038731">
    <property type="entry name" value="RgtA/B/C-like"/>
</dbReference>
<dbReference type="STRING" id="1562698.DESAMIL20_745"/>
<feature type="transmembrane region" description="Helical" evidence="8">
    <location>
        <begin position="109"/>
        <end position="128"/>
    </location>
</feature>
<evidence type="ECO:0000313" key="10">
    <source>
        <dbReference type="EMBL" id="OSS41192.1"/>
    </source>
</evidence>
<dbReference type="GO" id="GO:0005886">
    <property type="term" value="C:plasma membrane"/>
    <property type="evidence" value="ECO:0007669"/>
    <property type="project" value="UniProtKB-SubCell"/>
</dbReference>
<sequence>MLKAFFKDGKINFVLVLIYIVLIVLFAFRPLSDNNEGLYADIALNMVKTSNFLIPHLDGVVYLEQPPLLYWLSALSLKLFGISEFSARVPVILSGVLLIVFSYLFSKKIFNKFFATFVSLVLVSQICFDTSVSMLMFDMVLTLFFSLAMFSFYMGYKYSDKYYRLFYVFLAVAIFTKGLVAFVLSCLILVPFIVIKKIKLKDLHLLFGVLTFAILSIWFVAVSIKVPSFFYYYFINNQVLRFFGHMYPNDTITGPIYFYVIRLLVCGFPWSVLLFYGIYKIFKMKLYKDDFYLYILLWFFAIFIFFSLSSGKANYYLLPAIFPIAFFATYTIMNEKLNLFYYILFFAGLALFIGSILVKLHYIMFINNTYVEKLPLILLSFIIFVLYFIAFYKKKYLVESIALSNIVVMLSIFLYFSLNVNDFTSKYASLWLKETMKPNTVFIQYRPFWRTSSSVFYLGKDSLLLDDFDDGDLFYGMTLLKNKNEKFIKKSDLNLLLEKHNITIISQKKNIVDYLNKQRFNYRLKRFGNKLVILIDKS</sequence>
<feature type="transmembrane region" description="Helical" evidence="8">
    <location>
        <begin position="135"/>
        <end position="154"/>
    </location>
</feature>
<evidence type="ECO:0000256" key="8">
    <source>
        <dbReference type="SAM" id="Phobius"/>
    </source>
</evidence>
<dbReference type="GO" id="GO:0016763">
    <property type="term" value="F:pentosyltransferase activity"/>
    <property type="evidence" value="ECO:0007669"/>
    <property type="project" value="TreeGrafter"/>
</dbReference>
<reference evidence="10 11" key="1">
    <citation type="journal article" date="2017" name="Front. Microbiol.">
        <title>Genome Sequence of Desulfurella amilsii Strain TR1 and Comparative Genomics of Desulfurellaceae Family.</title>
        <authorList>
            <person name="Florentino A.P."/>
            <person name="Stams A.J."/>
            <person name="Sanchez-Andrea I."/>
        </authorList>
    </citation>
    <scope>NUCLEOTIDE SEQUENCE [LARGE SCALE GENOMIC DNA]</scope>
    <source>
        <strain evidence="10 11">TR1</strain>
    </source>
</reference>
<feature type="transmembrane region" description="Helical" evidence="8">
    <location>
        <begin position="374"/>
        <end position="392"/>
    </location>
</feature>
<feature type="transmembrane region" description="Helical" evidence="8">
    <location>
        <begin position="85"/>
        <end position="103"/>
    </location>
</feature>
<proteinExistence type="predicted"/>
<evidence type="ECO:0000256" key="2">
    <source>
        <dbReference type="ARBA" id="ARBA00022475"/>
    </source>
</evidence>
<keyword evidence="7 8" id="KW-0472">Membrane</keyword>
<evidence type="ECO:0000313" key="11">
    <source>
        <dbReference type="Proteomes" id="UP000194141"/>
    </source>
</evidence>
<organism evidence="10 11">
    <name type="scientific">Desulfurella amilsii</name>
    <dbReference type="NCBI Taxonomy" id="1562698"/>
    <lineage>
        <taxon>Bacteria</taxon>
        <taxon>Pseudomonadati</taxon>
        <taxon>Campylobacterota</taxon>
        <taxon>Desulfurellia</taxon>
        <taxon>Desulfurellales</taxon>
        <taxon>Desulfurellaceae</taxon>
        <taxon>Desulfurella</taxon>
    </lineage>
</organism>
<feature type="transmembrane region" description="Helical" evidence="8">
    <location>
        <begin position="401"/>
        <end position="418"/>
    </location>
</feature>
<evidence type="ECO:0000256" key="5">
    <source>
        <dbReference type="ARBA" id="ARBA00022692"/>
    </source>
</evidence>
<dbReference type="Proteomes" id="UP000194141">
    <property type="component" value="Unassembled WGS sequence"/>
</dbReference>
<feature type="transmembrane region" description="Helical" evidence="8">
    <location>
        <begin position="339"/>
        <end position="362"/>
    </location>
</feature>
<accession>A0A1X4XUJ0</accession>
<comment type="subcellular location">
    <subcellularLocation>
        <location evidence="1">Cell membrane</location>
        <topology evidence="1">Multi-pass membrane protein</topology>
    </subcellularLocation>
</comment>
<dbReference type="PANTHER" id="PTHR33908">
    <property type="entry name" value="MANNOSYLTRANSFERASE YKCB-RELATED"/>
    <property type="match status" value="1"/>
</dbReference>
<feature type="transmembrane region" description="Helical" evidence="8">
    <location>
        <begin position="12"/>
        <end position="32"/>
    </location>
</feature>
<dbReference type="PANTHER" id="PTHR33908:SF3">
    <property type="entry name" value="UNDECAPRENYL PHOSPHATE-ALPHA-4-AMINO-4-DEOXY-L-ARABINOSE ARABINOSYL TRANSFERASE"/>
    <property type="match status" value="1"/>
</dbReference>
<feature type="transmembrane region" description="Helical" evidence="8">
    <location>
        <begin position="205"/>
        <end position="234"/>
    </location>
</feature>
<keyword evidence="5 8" id="KW-0812">Transmembrane</keyword>